<dbReference type="GO" id="GO:0046872">
    <property type="term" value="F:metal ion binding"/>
    <property type="evidence" value="ECO:0007669"/>
    <property type="project" value="UniProtKB-KW"/>
</dbReference>
<feature type="binding site" evidence="8">
    <location>
        <position position="115"/>
    </location>
    <ligand>
        <name>Mg(2+)</name>
        <dbReference type="ChEBI" id="CHEBI:18420"/>
        <note>catalytic</note>
    </ligand>
</feature>
<dbReference type="STRING" id="317025.Tcr_1583"/>
<dbReference type="Gene3D" id="3.40.50.450">
    <property type="match status" value="1"/>
</dbReference>
<dbReference type="PANTHER" id="PTHR45770">
    <property type="entry name" value="ATP-DEPENDENT 6-PHOSPHOFRUCTOKINASE 1"/>
    <property type="match status" value="1"/>
</dbReference>
<comment type="subcellular location">
    <subcellularLocation>
        <location evidence="8">Cytoplasm</location>
    </subcellularLocation>
</comment>
<comment type="caution">
    <text evidence="8">Lacks conserved residue(s) required for the propagation of feature annotation.</text>
</comment>
<proteinExistence type="inferred from homology"/>
<keyword evidence="6 8" id="KW-0460">Magnesium</keyword>
<dbReference type="InterPro" id="IPR035966">
    <property type="entry name" value="PKF_sf"/>
</dbReference>
<reference evidence="10" key="1">
    <citation type="submission" date="2006-07" db="EMBL/GenBank/DDBJ databases">
        <title>Complete sequence of Thiomicrospira crunogena XCL-2.</title>
        <authorList>
            <consortium name="US DOE Joint Genome Institute"/>
            <person name="Copeland A."/>
            <person name="Lucas S."/>
            <person name="Lapidus A."/>
            <person name="Barry K."/>
            <person name="Detter J.C."/>
            <person name="Glavina del Rio T."/>
            <person name="Hammon N."/>
            <person name="Israni S."/>
            <person name="Dalin E."/>
            <person name="Tice H."/>
            <person name="Pitluck S."/>
            <person name="Chain P."/>
            <person name="Malfatti S."/>
            <person name="Shin M."/>
            <person name="Vergez L."/>
            <person name="Schmutz J."/>
            <person name="Larimer F."/>
            <person name="Land M."/>
            <person name="Hauser L."/>
            <person name="Kyrpides N."/>
            <person name="Lykidis A."/>
            <person name="Scott K.M."/>
            <person name="Sievert S."/>
            <person name="Kerfeld C."/>
            <person name="Freyermuth S."/>
            <person name="Dobrinski K."/>
            <person name="Boller A."/>
            <person name="Fitzpatrick K."/>
            <person name="Thoma P."/>
            <person name="Moore J."/>
            <person name="Richardson P."/>
        </authorList>
    </citation>
    <scope>NUCLEOTIDE SEQUENCE</scope>
    <source>
        <strain evidence="10">XCL-2</strain>
    </source>
</reference>
<keyword evidence="5 8" id="KW-0418">Kinase</keyword>
<dbReference type="InterPro" id="IPR000023">
    <property type="entry name" value="Phosphofructokinase_dom"/>
</dbReference>
<comment type="pathway">
    <text evidence="8">Carbohydrate degradation; glycolysis; D-glyceraldehyde 3-phosphate and glycerone phosphate from D-glucose: step 3/4.</text>
</comment>
<feature type="binding site" evidence="8">
    <location>
        <begin position="191"/>
        <end position="193"/>
    </location>
    <ligand>
        <name>substrate</name>
    </ligand>
</feature>
<evidence type="ECO:0000256" key="6">
    <source>
        <dbReference type="ARBA" id="ARBA00022842"/>
    </source>
</evidence>
<dbReference type="Pfam" id="PF00365">
    <property type="entry name" value="PFK"/>
    <property type="match status" value="1"/>
</dbReference>
<keyword evidence="8" id="KW-0324">Glycolysis</keyword>
<comment type="cofactor">
    <cofactor evidence="1 8">
        <name>Mg(2+)</name>
        <dbReference type="ChEBI" id="CHEBI:18420"/>
    </cofactor>
</comment>
<dbReference type="Gene3D" id="3.40.50.460">
    <property type="entry name" value="Phosphofructokinase domain"/>
    <property type="match status" value="1"/>
</dbReference>
<evidence type="ECO:0000256" key="2">
    <source>
        <dbReference type="ARBA" id="ARBA00003138"/>
    </source>
</evidence>
<protein>
    <recommendedName>
        <fullName evidence="8">Pyrophosphate--fructose 6-phosphate 1-phosphotransferase</fullName>
        <ecNumber evidence="8">2.7.1.90</ecNumber>
    </recommendedName>
    <alternativeName>
        <fullName evidence="8">6-phosphofructokinase, pyrophosphate dependent</fullName>
    </alternativeName>
    <alternativeName>
        <fullName evidence="8">PPi-dependent phosphofructokinase</fullName>
        <shortName evidence="8">PPi-PFK</shortName>
    </alternativeName>
    <alternativeName>
        <fullName evidence="8">Pyrophosphate-dependent 6-phosphofructose-1-kinase</fullName>
    </alternativeName>
</protein>
<accession>Q31F98</accession>
<keyword evidence="4 8" id="KW-0479">Metal-binding</keyword>
<feature type="domain" description="Phosphofructokinase" evidence="9">
    <location>
        <begin position="7"/>
        <end position="327"/>
    </location>
</feature>
<dbReference type="UniPathway" id="UPA00109">
    <property type="reaction ID" value="UER00182"/>
</dbReference>
<evidence type="ECO:0000259" key="9">
    <source>
        <dbReference type="Pfam" id="PF00365"/>
    </source>
</evidence>
<comment type="subunit">
    <text evidence="8">Homodimer.</text>
</comment>
<dbReference type="eggNOG" id="COG0205">
    <property type="taxonomic scope" value="Bacteria"/>
</dbReference>
<name>Q31F98_HYDCU</name>
<dbReference type="OrthoDB" id="9802503at2"/>
<sequence>MSHPKNVIYAQAGGVTAVINASAAGVIEMTRRHPETFGKTYAAINGIVGVLEERMVDTSELGEATLDRLKTQPGAAFQACRFDLDTIEENPAQYERVLEVFRAYDIGYFFYNGGNGSMLTAQKVADYCSDHGHPVTCIGVAKTIDNDLALSHCSPGFGSAAKYIATSLLEATLDLFSMHNTSTRFFVLEAMGRNTGWLTIAGGLIKTVLPDVPLIVLPAERAFDQKAFLERVKTLIATRGYCVCIVSEGLTDSDGNYISIENIEHTQHNDYTQLGGVAHSLSSLVANTFNCKTHSAVPDYLQRSASHMVSETDWEMAYRAGKAAVQAALDGHHGVLPTIDVISQSPLVWRYQNVDLYQVAELEKRVPDAFLTEDGMDITQEAIEYLQPLIKGERPVKFHNGLPDIAPIHFDLVPPTLSAYKAIK</sequence>
<dbReference type="AlphaFoldDB" id="Q31F98"/>
<feature type="binding site" evidence="8">
    <location>
        <begin position="143"/>
        <end position="145"/>
    </location>
    <ligand>
        <name>substrate</name>
    </ligand>
</feature>
<keyword evidence="3 8" id="KW-0808">Transferase</keyword>
<dbReference type="HOGENOM" id="CLU_020655_1_1_6"/>
<dbReference type="PIRSF" id="PIRSF036483">
    <property type="entry name" value="PFK_XF0274"/>
    <property type="match status" value="1"/>
</dbReference>
<dbReference type="InterPro" id="IPR050929">
    <property type="entry name" value="PFKA"/>
</dbReference>
<dbReference type="HAMAP" id="MF_01978">
    <property type="entry name" value="Phosphofructokinase_II_B2"/>
    <property type="match status" value="1"/>
</dbReference>
<dbReference type="PRINTS" id="PR00476">
    <property type="entry name" value="PHFRCTKINASE"/>
</dbReference>
<evidence type="ECO:0000256" key="3">
    <source>
        <dbReference type="ARBA" id="ARBA00022679"/>
    </source>
</evidence>
<dbReference type="InterPro" id="IPR011404">
    <property type="entry name" value="PPi-PFK"/>
</dbReference>
<dbReference type="EC" id="2.7.1.90" evidence="8"/>
<feature type="site" description="Important for catalytic activity; stabilizes the transition state when the phosphoryl donor is PPi" evidence="8">
    <location>
        <position position="142"/>
    </location>
</feature>
<keyword evidence="8" id="KW-0963">Cytoplasm</keyword>
<feature type="binding site" evidence="8">
    <location>
        <position position="14"/>
    </location>
    <ligand>
        <name>diphosphate</name>
        <dbReference type="ChEBI" id="CHEBI:33019"/>
    </ligand>
</feature>
<evidence type="ECO:0000256" key="7">
    <source>
        <dbReference type="ARBA" id="ARBA00048072"/>
    </source>
</evidence>
<comment type="activity regulation">
    <text evidence="8">Non-allosteric.</text>
</comment>
<comment type="catalytic activity">
    <reaction evidence="7 8">
        <text>beta-D-fructose 6-phosphate + diphosphate = beta-D-fructose 1,6-bisphosphate + phosphate + H(+)</text>
        <dbReference type="Rhea" id="RHEA:13613"/>
        <dbReference type="ChEBI" id="CHEBI:15378"/>
        <dbReference type="ChEBI" id="CHEBI:32966"/>
        <dbReference type="ChEBI" id="CHEBI:33019"/>
        <dbReference type="ChEBI" id="CHEBI:43474"/>
        <dbReference type="ChEBI" id="CHEBI:57634"/>
        <dbReference type="EC" id="2.7.1.90"/>
    </reaction>
</comment>
<dbReference type="GO" id="GO:0003872">
    <property type="term" value="F:6-phosphofructokinase activity"/>
    <property type="evidence" value="ECO:0007669"/>
    <property type="project" value="UniProtKB-UniRule"/>
</dbReference>
<evidence type="ECO:0000256" key="1">
    <source>
        <dbReference type="ARBA" id="ARBA00001946"/>
    </source>
</evidence>
<dbReference type="EMBL" id="CP000109">
    <property type="protein sequence ID" value="ABB42175.1"/>
    <property type="molecule type" value="Genomic_DNA"/>
</dbReference>
<evidence type="ECO:0000256" key="5">
    <source>
        <dbReference type="ARBA" id="ARBA00022777"/>
    </source>
</evidence>
<comment type="function">
    <text evidence="2 8">Catalyzes the phosphorylation of D-fructose 6-phosphate, the first committing step of glycolysis. Uses inorganic phosphate (PPi) as phosphoryl donor instead of ATP like common ATP-dependent phosphofructokinases (ATP-PFKs), which renders the reaction reversible, and can thus function both in glycolysis and gluconeogenesis. Consistently, PPi-PFK can replace the enzymes of both the forward (ATP-PFK) and reverse (fructose-bisphosphatase (FBPase)) reactions.</text>
</comment>
<dbReference type="GO" id="GO:0005737">
    <property type="term" value="C:cytoplasm"/>
    <property type="evidence" value="ECO:0007669"/>
    <property type="project" value="UniProtKB-SubCell"/>
</dbReference>
<evidence type="ECO:0000256" key="8">
    <source>
        <dbReference type="HAMAP-Rule" id="MF_01978"/>
    </source>
</evidence>
<feature type="binding site" evidence="8">
    <location>
        <position position="248"/>
    </location>
    <ligand>
        <name>substrate</name>
    </ligand>
</feature>
<evidence type="ECO:0000313" key="10">
    <source>
        <dbReference type="EMBL" id="ABB42175.1"/>
    </source>
</evidence>
<dbReference type="GO" id="GO:0047334">
    <property type="term" value="F:diphosphate-fructose-6-phosphate 1-phosphotransferase activity"/>
    <property type="evidence" value="ECO:0007669"/>
    <property type="project" value="UniProtKB-EC"/>
</dbReference>
<evidence type="ECO:0000256" key="4">
    <source>
        <dbReference type="ARBA" id="ARBA00022723"/>
    </source>
</evidence>
<feature type="binding site" evidence="8">
    <location>
        <begin position="300"/>
        <end position="303"/>
    </location>
    <ligand>
        <name>substrate</name>
    </ligand>
</feature>
<dbReference type="SUPFAM" id="SSF53784">
    <property type="entry name" value="Phosphofructokinase"/>
    <property type="match status" value="1"/>
</dbReference>
<dbReference type="KEGG" id="tcx:Tcr_1583"/>
<gene>
    <name evidence="8" type="primary">pfp</name>
    <name evidence="10" type="ordered locus">Tcr_1583</name>
</gene>
<feature type="active site" description="Proton acceptor" evidence="8">
    <location>
        <position position="145"/>
    </location>
</feature>
<comment type="similarity">
    <text evidence="8">Belongs to the phosphofructokinase type A (PFKA) family. PPi-dependent PFK group II subfamily. Clade 'B2' sub-subfamily.</text>
</comment>
<dbReference type="NCBIfam" id="NF010675">
    <property type="entry name" value="PRK14072.1"/>
    <property type="match status" value="1"/>
</dbReference>
<dbReference type="InterPro" id="IPR022953">
    <property type="entry name" value="ATP_PFK"/>
</dbReference>
<organism evidence="10">
    <name type="scientific">Hydrogenovibrio crunogenus (strain DSM 25203 / XCL-2)</name>
    <name type="common">Thiomicrospira crunogena</name>
    <dbReference type="NCBI Taxonomy" id="317025"/>
    <lineage>
        <taxon>Bacteria</taxon>
        <taxon>Pseudomonadati</taxon>
        <taxon>Pseudomonadota</taxon>
        <taxon>Gammaproteobacteria</taxon>
        <taxon>Thiotrichales</taxon>
        <taxon>Piscirickettsiaceae</taxon>
        <taxon>Hydrogenovibrio</taxon>
    </lineage>
</organism>
<dbReference type="GO" id="GO:0006002">
    <property type="term" value="P:fructose 6-phosphate metabolic process"/>
    <property type="evidence" value="ECO:0007669"/>
    <property type="project" value="InterPro"/>
</dbReference>